<dbReference type="InterPro" id="IPR000873">
    <property type="entry name" value="AMP-dep_synth/lig_dom"/>
</dbReference>
<evidence type="ECO:0000313" key="11">
    <source>
        <dbReference type="Proteomes" id="UP000639338"/>
    </source>
</evidence>
<dbReference type="GO" id="GO:0005524">
    <property type="term" value="F:ATP binding"/>
    <property type="evidence" value="ECO:0007669"/>
    <property type="project" value="UniProtKB-KW"/>
</dbReference>
<evidence type="ECO:0000256" key="2">
    <source>
        <dbReference type="ARBA" id="ARBA00013275"/>
    </source>
</evidence>
<keyword evidence="3" id="KW-0436">Ligase</keyword>
<evidence type="ECO:0000256" key="5">
    <source>
        <dbReference type="ARBA" id="ARBA00022840"/>
    </source>
</evidence>
<dbReference type="Gene3D" id="3.40.50.12780">
    <property type="entry name" value="N-terminal domain of ligase-like"/>
    <property type="match status" value="1"/>
</dbReference>
<dbReference type="FunFam" id="3.30.300.30:FF:000004">
    <property type="entry name" value="Acetyl-coenzyme A synthetase"/>
    <property type="match status" value="1"/>
</dbReference>
<dbReference type="Pfam" id="PF00501">
    <property type="entry name" value="AMP-binding"/>
    <property type="match status" value="1"/>
</dbReference>
<evidence type="ECO:0000256" key="1">
    <source>
        <dbReference type="ARBA" id="ARBA00006432"/>
    </source>
</evidence>
<dbReference type="PANTHER" id="PTHR24095">
    <property type="entry name" value="ACETYL-COENZYME A SYNTHETASE"/>
    <property type="match status" value="1"/>
</dbReference>
<dbReference type="EMBL" id="JACMRX010000005">
    <property type="protein sequence ID" value="KAF7988452.1"/>
    <property type="molecule type" value="Genomic_DNA"/>
</dbReference>
<dbReference type="PANTHER" id="PTHR24095:SF244">
    <property type="entry name" value="ACETYL-COENZYME A SYNTHETASE"/>
    <property type="match status" value="1"/>
</dbReference>
<evidence type="ECO:0000256" key="4">
    <source>
        <dbReference type="ARBA" id="ARBA00022741"/>
    </source>
</evidence>
<dbReference type="GO" id="GO:0006085">
    <property type="term" value="P:acetyl-CoA biosynthetic process"/>
    <property type="evidence" value="ECO:0007669"/>
    <property type="project" value="TreeGrafter"/>
</dbReference>
<dbReference type="SUPFAM" id="SSF56801">
    <property type="entry name" value="Acetyl-CoA synthetase-like"/>
    <property type="match status" value="1"/>
</dbReference>
<dbReference type="FunFam" id="3.40.50.12780:FF:000001">
    <property type="entry name" value="Acetyl-coenzyme A synthetase"/>
    <property type="match status" value="1"/>
</dbReference>
<dbReference type="OrthoDB" id="1706066at2759"/>
<dbReference type="PROSITE" id="PS00455">
    <property type="entry name" value="AMP_BINDING"/>
    <property type="match status" value="1"/>
</dbReference>
<reference evidence="10 11" key="1">
    <citation type="submission" date="2020-08" db="EMBL/GenBank/DDBJ databases">
        <title>Aphidius gifuensis genome sequencing and assembly.</title>
        <authorList>
            <person name="Du Z."/>
        </authorList>
    </citation>
    <scope>NUCLEOTIDE SEQUENCE [LARGE SCALE GENOMIC DNA]</scope>
    <source>
        <strain evidence="10">YNYX2018</strain>
        <tissue evidence="10">Adults</tissue>
    </source>
</reference>
<evidence type="ECO:0000259" key="8">
    <source>
        <dbReference type="Pfam" id="PF13193"/>
    </source>
</evidence>
<dbReference type="Pfam" id="PF13193">
    <property type="entry name" value="AMP-binding_C"/>
    <property type="match status" value="1"/>
</dbReference>
<feature type="domain" description="AMP-binding enzyme C-terminal" evidence="8">
    <location>
        <begin position="566"/>
        <end position="644"/>
    </location>
</feature>
<organism evidence="10 11">
    <name type="scientific">Aphidius gifuensis</name>
    <name type="common">Parasitoid wasp</name>
    <dbReference type="NCBI Taxonomy" id="684658"/>
    <lineage>
        <taxon>Eukaryota</taxon>
        <taxon>Metazoa</taxon>
        <taxon>Ecdysozoa</taxon>
        <taxon>Arthropoda</taxon>
        <taxon>Hexapoda</taxon>
        <taxon>Insecta</taxon>
        <taxon>Pterygota</taxon>
        <taxon>Neoptera</taxon>
        <taxon>Endopterygota</taxon>
        <taxon>Hymenoptera</taxon>
        <taxon>Apocrita</taxon>
        <taxon>Ichneumonoidea</taxon>
        <taxon>Braconidae</taxon>
        <taxon>Aphidiinae</taxon>
        <taxon>Aphidius</taxon>
    </lineage>
</organism>
<dbReference type="InterPro" id="IPR042099">
    <property type="entry name" value="ANL_N_sf"/>
</dbReference>
<dbReference type="CDD" id="cd05966">
    <property type="entry name" value="ACS"/>
    <property type="match status" value="1"/>
</dbReference>
<sequence length="683" mass="77361">MADRIYHPNAELAKSAHCKSFDEYKKMHEESIKNPEIFWGEIAKQFYWETPSSNDKFFSYNFDITKGDIFVKWMEGASTNISFNLLDKNVKCGNGDKIAFYWEGNDPEDYSRLTYRKLLEETCRFANVLKSKGIQKGDRVAIYMPMILELPVAMLACTRIGAVHSVVFAGYSSDSLAERMLDSKAKILITADGVWRGEKQLNLKKICDDAMDKTKLHNHEIDTCIVVSHLRRLANPQGKSTTDKNQNGINGTSNGKNCELNISWNDERDYWWHEEMEDADTSCYPVWVNAEDPLFILYTSGSTGKPKGVLHTTAGYLIYAATTFKYVFDYKQNDVYWCTADIGWITGHTYVVYGPLANSGTSVLFEGTPFYPDNDRYWSVIDKYKVSQFYTAPTAIRSLMKFGDEFVKKHDLSSLKVLGSVGEPINPEAWLWFYNLVGHGKCSIADTFWQTETGGHVITPLPGATPMKPGSATFPFFGVLPELLDEDGKLIEGEGEGYLVFRQPWPGMMRSLYNNHERFQTTYFDRFHGYYCTGDGARRDADGYLWVTGRIDDMLNVSGHLMSTAEVESVLAEHPFCSEAAVVSKPHPVKGQCLYCFVTPNDGNVFDKKMQDELKKLVRERIGPFAQPDIIQHAPGLPKTRSGKIMRRVLRKIALGDKNVGDTSTLADETIVDLLFQLRPQQA</sequence>
<feature type="domain" description="Acetyl-coenzyme A synthetase N-terminal" evidence="9">
    <location>
        <begin position="24"/>
        <end position="84"/>
    </location>
</feature>
<dbReference type="Proteomes" id="UP000639338">
    <property type="component" value="Unassembled WGS sequence"/>
</dbReference>
<gene>
    <name evidence="10" type="ORF">HCN44_001025</name>
</gene>
<feature type="domain" description="AMP-dependent synthetase/ligase" evidence="7">
    <location>
        <begin position="94"/>
        <end position="511"/>
    </location>
</feature>
<keyword evidence="11" id="KW-1185">Reference proteome</keyword>
<comment type="similarity">
    <text evidence="1">Belongs to the ATP-dependent AMP-binding enzyme family.</text>
</comment>
<proteinExistence type="inferred from homology"/>
<dbReference type="InterPro" id="IPR020845">
    <property type="entry name" value="AMP-binding_CS"/>
</dbReference>
<dbReference type="NCBIfam" id="NF001208">
    <property type="entry name" value="PRK00174.1"/>
    <property type="match status" value="1"/>
</dbReference>
<evidence type="ECO:0000259" key="9">
    <source>
        <dbReference type="Pfam" id="PF16177"/>
    </source>
</evidence>
<dbReference type="AlphaFoldDB" id="A0A834XKG4"/>
<evidence type="ECO:0000313" key="10">
    <source>
        <dbReference type="EMBL" id="KAF7988452.1"/>
    </source>
</evidence>
<keyword evidence="5" id="KW-0067">ATP-binding</keyword>
<comment type="caution">
    <text evidence="10">The sequence shown here is derived from an EMBL/GenBank/DDBJ whole genome shotgun (WGS) entry which is preliminary data.</text>
</comment>
<accession>A0A834XKG4</accession>
<evidence type="ECO:0000259" key="7">
    <source>
        <dbReference type="Pfam" id="PF00501"/>
    </source>
</evidence>
<evidence type="ECO:0000256" key="3">
    <source>
        <dbReference type="ARBA" id="ARBA00022598"/>
    </source>
</evidence>
<dbReference type="Gene3D" id="3.30.300.30">
    <property type="match status" value="1"/>
</dbReference>
<dbReference type="GO" id="GO:0003987">
    <property type="term" value="F:acetate-CoA ligase activity"/>
    <property type="evidence" value="ECO:0007669"/>
    <property type="project" value="UniProtKB-EC"/>
</dbReference>
<dbReference type="InterPro" id="IPR045851">
    <property type="entry name" value="AMP-bd_C_sf"/>
</dbReference>
<dbReference type="InterPro" id="IPR032387">
    <property type="entry name" value="ACAS_N"/>
</dbReference>
<keyword evidence="4" id="KW-0547">Nucleotide-binding</keyword>
<evidence type="ECO:0000256" key="6">
    <source>
        <dbReference type="ARBA" id="ARBA00080059"/>
    </source>
</evidence>
<dbReference type="Pfam" id="PF16177">
    <property type="entry name" value="ACAS_N"/>
    <property type="match status" value="1"/>
</dbReference>
<protein>
    <recommendedName>
        <fullName evidence="2">acetate--CoA ligase</fullName>
        <ecNumber evidence="2">6.2.1.1</ecNumber>
    </recommendedName>
    <alternativeName>
        <fullName evidence="6">Acetyl-CoA synthetase</fullName>
    </alternativeName>
</protein>
<name>A0A834XKG4_APHGI</name>
<dbReference type="EC" id="6.2.1.1" evidence="2"/>
<dbReference type="InterPro" id="IPR025110">
    <property type="entry name" value="AMP-bd_C"/>
</dbReference>